<accession>A0A183AVQ2</accession>
<dbReference type="WBParaSite" id="ECPE_0001107101-mRNA-1">
    <property type="protein sequence ID" value="ECPE_0001107101-mRNA-1"/>
    <property type="gene ID" value="ECPE_0001107101"/>
</dbReference>
<evidence type="ECO:0000313" key="2">
    <source>
        <dbReference type="Proteomes" id="UP000272942"/>
    </source>
</evidence>
<evidence type="ECO:0000313" key="1">
    <source>
        <dbReference type="EMBL" id="VDP87976.1"/>
    </source>
</evidence>
<protein>
    <submittedName>
        <fullName evidence="3">Ubiquitin-like domain-containing protein</fullName>
    </submittedName>
</protein>
<dbReference type="OrthoDB" id="10016665at2759"/>
<gene>
    <name evidence="1" type="ORF">ECPE_LOCUS11037</name>
</gene>
<dbReference type="SUPFAM" id="SSF54236">
    <property type="entry name" value="Ubiquitin-like"/>
    <property type="match status" value="1"/>
</dbReference>
<evidence type="ECO:0000313" key="3">
    <source>
        <dbReference type="WBParaSite" id="ECPE_0001107101-mRNA-1"/>
    </source>
</evidence>
<dbReference type="InterPro" id="IPR029071">
    <property type="entry name" value="Ubiquitin-like_domsf"/>
</dbReference>
<reference evidence="1 2" key="2">
    <citation type="submission" date="2018-11" db="EMBL/GenBank/DDBJ databases">
        <authorList>
            <consortium name="Pathogen Informatics"/>
        </authorList>
    </citation>
    <scope>NUCLEOTIDE SEQUENCE [LARGE SCALE GENOMIC DNA]</scope>
    <source>
        <strain evidence="1 2">Egypt</strain>
    </source>
</reference>
<dbReference type="EMBL" id="UZAN01050105">
    <property type="protein sequence ID" value="VDP87976.1"/>
    <property type="molecule type" value="Genomic_DNA"/>
</dbReference>
<sequence length="134" mass="14931">MTFLRAKVTRLDEPENMTSRYIGGFDADASVGSLFPKILDSGESPESFDIQCICCGELLEADKRLSDYDIDAHSLLQFLVRPKYQIPEPKGPAATQSKDISFVLTTIAWIIRRGHLTKVSQLSQHGELVSCAFH</sequence>
<organism evidence="3">
    <name type="scientific">Echinostoma caproni</name>
    <dbReference type="NCBI Taxonomy" id="27848"/>
    <lineage>
        <taxon>Eukaryota</taxon>
        <taxon>Metazoa</taxon>
        <taxon>Spiralia</taxon>
        <taxon>Lophotrochozoa</taxon>
        <taxon>Platyhelminthes</taxon>
        <taxon>Trematoda</taxon>
        <taxon>Digenea</taxon>
        <taxon>Plagiorchiida</taxon>
        <taxon>Echinostomata</taxon>
        <taxon>Echinostomatoidea</taxon>
        <taxon>Echinostomatidae</taxon>
        <taxon>Echinostoma</taxon>
    </lineage>
</organism>
<name>A0A183AVQ2_9TREM</name>
<dbReference type="Proteomes" id="UP000272942">
    <property type="component" value="Unassembled WGS sequence"/>
</dbReference>
<reference evidence="3" key="1">
    <citation type="submission" date="2016-06" db="UniProtKB">
        <authorList>
            <consortium name="WormBaseParasite"/>
        </authorList>
    </citation>
    <scope>IDENTIFICATION</scope>
</reference>
<keyword evidence="2" id="KW-1185">Reference proteome</keyword>
<dbReference type="AlphaFoldDB" id="A0A183AVQ2"/>
<proteinExistence type="predicted"/>